<sequence>MKKMEVLMSILLIVLGLVCLTMSGSMMFQQDLSVYIKTFVQICLWMGVPILLAGVSYLLLIKKRR</sequence>
<keyword evidence="1" id="KW-0812">Transmembrane</keyword>
<dbReference type="GeneID" id="65405694"/>
<dbReference type="EMBL" id="VLKI01000019">
    <property type="protein sequence ID" value="TWH80860.1"/>
    <property type="molecule type" value="Genomic_DNA"/>
</dbReference>
<protein>
    <submittedName>
        <fullName evidence="2">Uncharacterized protein</fullName>
    </submittedName>
</protein>
<dbReference type="OrthoDB" id="2643649at2"/>
<gene>
    <name evidence="2" type="ORF">IQ19_04605</name>
</gene>
<name>A0A562JCJ6_9BACI</name>
<keyword evidence="1" id="KW-0472">Membrane</keyword>
<evidence type="ECO:0000256" key="1">
    <source>
        <dbReference type="SAM" id="Phobius"/>
    </source>
</evidence>
<dbReference type="Proteomes" id="UP000318667">
    <property type="component" value="Unassembled WGS sequence"/>
</dbReference>
<dbReference type="AlphaFoldDB" id="A0A562JCJ6"/>
<proteinExistence type="predicted"/>
<evidence type="ECO:0000313" key="3">
    <source>
        <dbReference type="Proteomes" id="UP000318667"/>
    </source>
</evidence>
<comment type="caution">
    <text evidence="2">The sequence shown here is derived from an EMBL/GenBank/DDBJ whole genome shotgun (WGS) entry which is preliminary data.</text>
</comment>
<organism evidence="2 3">
    <name type="scientific">Cytobacillus oceanisediminis</name>
    <dbReference type="NCBI Taxonomy" id="665099"/>
    <lineage>
        <taxon>Bacteria</taxon>
        <taxon>Bacillati</taxon>
        <taxon>Bacillota</taxon>
        <taxon>Bacilli</taxon>
        <taxon>Bacillales</taxon>
        <taxon>Bacillaceae</taxon>
        <taxon>Cytobacillus</taxon>
    </lineage>
</organism>
<reference evidence="2 3" key="1">
    <citation type="journal article" date="2015" name="Stand. Genomic Sci.">
        <title>Genomic Encyclopedia of Bacterial and Archaeal Type Strains, Phase III: the genomes of soil and plant-associated and newly described type strains.</title>
        <authorList>
            <person name="Whitman W.B."/>
            <person name="Woyke T."/>
            <person name="Klenk H.P."/>
            <person name="Zhou Y."/>
            <person name="Lilburn T.G."/>
            <person name="Beck B.J."/>
            <person name="De Vos P."/>
            <person name="Vandamme P."/>
            <person name="Eisen J.A."/>
            <person name="Garrity G."/>
            <person name="Hugenholtz P."/>
            <person name="Kyrpides N.C."/>
        </authorList>
    </citation>
    <scope>NUCLEOTIDE SEQUENCE [LARGE SCALE GENOMIC DNA]</scope>
    <source>
        <strain evidence="2 3">CGMCC 1.10115</strain>
    </source>
</reference>
<dbReference type="RefSeq" id="WP_144545227.1">
    <property type="nucleotide sequence ID" value="NZ_CBCSDC010000021.1"/>
</dbReference>
<keyword evidence="3" id="KW-1185">Reference proteome</keyword>
<keyword evidence="1" id="KW-1133">Transmembrane helix</keyword>
<feature type="transmembrane region" description="Helical" evidence="1">
    <location>
        <begin position="39"/>
        <end position="60"/>
    </location>
</feature>
<evidence type="ECO:0000313" key="2">
    <source>
        <dbReference type="EMBL" id="TWH80860.1"/>
    </source>
</evidence>
<accession>A0A562JCJ6</accession>